<name>J9A8N4_WUCBA</name>
<dbReference type="InterPro" id="IPR045802">
    <property type="entry name" value="GRV2/DNAJC13_N"/>
</dbReference>
<dbReference type="GO" id="GO:0010008">
    <property type="term" value="C:endosome membrane"/>
    <property type="evidence" value="ECO:0007669"/>
    <property type="project" value="TreeGrafter"/>
</dbReference>
<dbReference type="InterPro" id="IPR044978">
    <property type="entry name" value="GRV2/DNAJC13"/>
</dbReference>
<gene>
    <name evidence="3" type="ORF">WUBG_18789</name>
</gene>
<feature type="non-terminal residue" evidence="3">
    <location>
        <position position="1"/>
    </location>
</feature>
<dbReference type="PANTHER" id="PTHR36983">
    <property type="entry name" value="DNAJ HOMOLOG SUBFAMILY C MEMBER 13"/>
    <property type="match status" value="1"/>
</dbReference>
<evidence type="ECO:0000313" key="4">
    <source>
        <dbReference type="Proteomes" id="UP000004810"/>
    </source>
</evidence>
<feature type="chain" id="PRO_5003819217" description="DnaJ homologue subfamily C GRV2/DNAJC13 N-terminal domain-containing protein" evidence="1">
    <location>
        <begin position="22"/>
        <end position="60"/>
    </location>
</feature>
<feature type="non-terminal residue" evidence="3">
    <location>
        <position position="60"/>
    </location>
</feature>
<feature type="signal peptide" evidence="1">
    <location>
        <begin position="1"/>
        <end position="21"/>
    </location>
</feature>
<proteinExistence type="predicted"/>
<dbReference type="EMBL" id="ADBV01022523">
    <property type="protein sequence ID" value="EJW70305.1"/>
    <property type="molecule type" value="Genomic_DNA"/>
</dbReference>
<reference evidence="4" key="1">
    <citation type="submission" date="2012-08" db="EMBL/GenBank/DDBJ databases">
        <title>The Genome Sequence of Wuchereria bancrofti.</title>
        <authorList>
            <person name="Nutman T.B."/>
            <person name="Fink D.L."/>
            <person name="Russ C."/>
            <person name="Young S."/>
            <person name="Zeng Q."/>
            <person name="Koehrsen M."/>
            <person name="Alvarado L."/>
            <person name="Berlin A."/>
            <person name="Chapman S.B."/>
            <person name="Chen Z."/>
            <person name="Freedman E."/>
            <person name="Gellesch M."/>
            <person name="Goldberg J."/>
            <person name="Griggs A."/>
            <person name="Gujja S."/>
            <person name="Heilman E.R."/>
            <person name="Heiman D."/>
            <person name="Hepburn T."/>
            <person name="Howarth C."/>
            <person name="Jen D."/>
            <person name="Larson L."/>
            <person name="Lewis B."/>
            <person name="Mehta T."/>
            <person name="Park D."/>
            <person name="Pearson M."/>
            <person name="Roberts A."/>
            <person name="Saif S."/>
            <person name="Shea T."/>
            <person name="Shenoy N."/>
            <person name="Sisk P."/>
            <person name="Stolte C."/>
            <person name="Sykes S."/>
            <person name="Walk T."/>
            <person name="White J."/>
            <person name="Yandava C."/>
            <person name="Haas B."/>
            <person name="Henn M.R."/>
            <person name="Nusbaum C."/>
            <person name="Birren B."/>
        </authorList>
    </citation>
    <scope>NUCLEOTIDE SEQUENCE [LARGE SCALE GENOMIC DNA]</scope>
    <source>
        <strain evidence="4">NA</strain>
    </source>
</reference>
<dbReference type="Proteomes" id="UP000004810">
    <property type="component" value="Unassembled WGS sequence"/>
</dbReference>
<keyword evidence="1" id="KW-0732">Signal</keyword>
<accession>J9A8N4</accession>
<dbReference type="PANTHER" id="PTHR36983:SF2">
    <property type="entry name" value="DNAJ HOMOLOG SUBFAMILY C MEMBER 13"/>
    <property type="match status" value="1"/>
</dbReference>
<sequence length="60" mass="6716">EQKTGALVIASMLDFLTYALCAPYSETTLGAIFDLLLEMVAERGSSFYRLFQYPSMTIVK</sequence>
<dbReference type="GO" id="GO:0006898">
    <property type="term" value="P:receptor-mediated endocytosis"/>
    <property type="evidence" value="ECO:0007669"/>
    <property type="project" value="TreeGrafter"/>
</dbReference>
<evidence type="ECO:0000313" key="3">
    <source>
        <dbReference type="EMBL" id="EJW70305.1"/>
    </source>
</evidence>
<dbReference type="Pfam" id="PF19432">
    <property type="entry name" value="RME-8_N"/>
    <property type="match status" value="1"/>
</dbReference>
<dbReference type="GO" id="GO:2000641">
    <property type="term" value="P:regulation of early endosome to late endosome transport"/>
    <property type="evidence" value="ECO:0007669"/>
    <property type="project" value="InterPro"/>
</dbReference>
<evidence type="ECO:0000259" key="2">
    <source>
        <dbReference type="Pfam" id="PF19432"/>
    </source>
</evidence>
<organism evidence="3 4">
    <name type="scientific">Wuchereria bancrofti</name>
    <dbReference type="NCBI Taxonomy" id="6293"/>
    <lineage>
        <taxon>Eukaryota</taxon>
        <taxon>Metazoa</taxon>
        <taxon>Ecdysozoa</taxon>
        <taxon>Nematoda</taxon>
        <taxon>Chromadorea</taxon>
        <taxon>Rhabditida</taxon>
        <taxon>Spirurina</taxon>
        <taxon>Spiruromorpha</taxon>
        <taxon>Filarioidea</taxon>
        <taxon>Onchocercidae</taxon>
        <taxon>Wuchereria</taxon>
    </lineage>
</organism>
<dbReference type="AlphaFoldDB" id="J9A8N4"/>
<comment type="caution">
    <text evidence="3">The sequence shown here is derived from an EMBL/GenBank/DDBJ whole genome shotgun (WGS) entry which is preliminary data.</text>
</comment>
<evidence type="ECO:0000256" key="1">
    <source>
        <dbReference type="SAM" id="SignalP"/>
    </source>
</evidence>
<feature type="domain" description="DnaJ homologue subfamily C GRV2/DNAJC13 N-terminal" evidence="2">
    <location>
        <begin position="2"/>
        <end position="60"/>
    </location>
</feature>
<dbReference type="GO" id="GO:0007032">
    <property type="term" value="P:endosome organization"/>
    <property type="evidence" value="ECO:0007669"/>
    <property type="project" value="InterPro"/>
</dbReference>
<protein>
    <recommendedName>
        <fullName evidence="2">DnaJ homologue subfamily C GRV2/DNAJC13 N-terminal domain-containing protein</fullName>
    </recommendedName>
</protein>